<feature type="transmembrane region" description="Helical" evidence="2">
    <location>
        <begin position="289"/>
        <end position="308"/>
    </location>
</feature>
<evidence type="ECO:0000256" key="2">
    <source>
        <dbReference type="SAM" id="Phobius"/>
    </source>
</evidence>
<dbReference type="Pfam" id="PF13401">
    <property type="entry name" value="AAA_22"/>
    <property type="match status" value="1"/>
</dbReference>
<dbReference type="EMBL" id="UOFQ01000182">
    <property type="protein sequence ID" value="VAW90339.1"/>
    <property type="molecule type" value="Genomic_DNA"/>
</dbReference>
<sequence>MSNNVVQKTDEPEVSVVASPDAQADLFNGQKKPAPFLHDPSLFHDVPPAYYLKTDALASLMAHVQNALSDHGPMQVIIAEYGRGKSSFIHQLISEAAGRWQLCYIHADYQLGVDHIIDALGQVFLAQEGGDFESLVNGLIRYDANQPSPLVIVDDAQNISPYGLETLATIKRTVTEQGGNIDIILCASPALRKNIASYGMSAFKDRWFEVHPLPRFTEEDTLAYLNERFENSAQTEFTPSQLQIINRRGCGVPACINYHAELALGRHVSDERLRLVHQQMLKRQKKMPYFIGGGVAALLLLVTSIFMFSNSEPEPLVDNLTIALLPTSTELPVSVKQTVVAANVVQQRPVTKPEVKAPVAEKPKPVPKPMPKPVVAKVTPKPAPAVVDKPKPSLTAVVKPVPAEKPAAVVKKREPAEPVVATPKPAPKPLANVVTKVVSKPIPAPIVVGKPVPVVVDKPEPPLTEVVKPVHAEKPAPVVEKSEPATARPVVATPAKVVKVSSDGAIPGVGWLKAQPEDYYTIQLAGSPDEKNIIRYITRSSLDGELAYVLLERKNRSSWYVVLHGSFESKAEAKRIVEFFPPELRKNKPWIRQFSKLKSRLDEN</sequence>
<dbReference type="GO" id="GO:0042834">
    <property type="term" value="F:peptidoglycan binding"/>
    <property type="evidence" value="ECO:0007669"/>
    <property type="project" value="InterPro"/>
</dbReference>
<reference evidence="4" key="1">
    <citation type="submission" date="2018-06" db="EMBL/GenBank/DDBJ databases">
        <authorList>
            <person name="Zhirakovskaya E."/>
        </authorList>
    </citation>
    <scope>NUCLEOTIDE SEQUENCE</scope>
</reference>
<name>A0A3B0ZWM5_9ZZZZ</name>
<accession>A0A3B0ZWM5</accession>
<dbReference type="InterPro" id="IPR027417">
    <property type="entry name" value="P-loop_NTPase"/>
</dbReference>
<keyword evidence="2" id="KW-0812">Transmembrane</keyword>
<feature type="domain" description="SPOR" evidence="3">
    <location>
        <begin position="514"/>
        <end position="593"/>
    </location>
</feature>
<dbReference type="PANTHER" id="PTHR35894:SF1">
    <property type="entry name" value="PHOSPHORIBULOKINASE _ URIDINE KINASE FAMILY"/>
    <property type="match status" value="1"/>
</dbReference>
<keyword evidence="2" id="KW-0472">Membrane</keyword>
<dbReference type="GO" id="GO:0016887">
    <property type="term" value="F:ATP hydrolysis activity"/>
    <property type="evidence" value="ECO:0007669"/>
    <property type="project" value="InterPro"/>
</dbReference>
<dbReference type="PROSITE" id="PS51724">
    <property type="entry name" value="SPOR"/>
    <property type="match status" value="1"/>
</dbReference>
<keyword evidence="2" id="KW-1133">Transmembrane helix</keyword>
<dbReference type="InterPro" id="IPR049945">
    <property type="entry name" value="AAA_22"/>
</dbReference>
<dbReference type="InterPro" id="IPR007730">
    <property type="entry name" value="SPOR-like_dom"/>
</dbReference>
<evidence type="ECO:0000313" key="4">
    <source>
        <dbReference type="EMBL" id="VAW90339.1"/>
    </source>
</evidence>
<dbReference type="SUPFAM" id="SSF52540">
    <property type="entry name" value="P-loop containing nucleoside triphosphate hydrolases"/>
    <property type="match status" value="1"/>
</dbReference>
<protein>
    <recommendedName>
        <fullName evidence="3">SPOR domain-containing protein</fullName>
    </recommendedName>
</protein>
<gene>
    <name evidence="4" type="ORF">MNBD_GAMMA17-1028</name>
</gene>
<dbReference type="InterPro" id="IPR036680">
    <property type="entry name" value="SPOR-like_sf"/>
</dbReference>
<dbReference type="Pfam" id="PF05036">
    <property type="entry name" value="SPOR"/>
    <property type="match status" value="1"/>
</dbReference>
<feature type="compositionally biased region" description="Basic and acidic residues" evidence="1">
    <location>
        <begin position="355"/>
        <end position="364"/>
    </location>
</feature>
<evidence type="ECO:0000259" key="3">
    <source>
        <dbReference type="PROSITE" id="PS51724"/>
    </source>
</evidence>
<proteinExistence type="predicted"/>
<feature type="region of interest" description="Disordered" evidence="1">
    <location>
        <begin position="355"/>
        <end position="374"/>
    </location>
</feature>
<dbReference type="AlphaFoldDB" id="A0A3B0ZWM5"/>
<evidence type="ECO:0000256" key="1">
    <source>
        <dbReference type="SAM" id="MobiDB-lite"/>
    </source>
</evidence>
<dbReference type="PANTHER" id="PTHR35894">
    <property type="entry name" value="GENERAL SECRETION PATHWAY PROTEIN A-RELATED"/>
    <property type="match status" value="1"/>
</dbReference>
<dbReference type="InterPro" id="IPR052026">
    <property type="entry name" value="ExeA_AAA_ATPase_DNA-bind"/>
</dbReference>
<dbReference type="Gene3D" id="3.30.70.1070">
    <property type="entry name" value="Sporulation related repeat"/>
    <property type="match status" value="1"/>
</dbReference>
<organism evidence="4">
    <name type="scientific">hydrothermal vent metagenome</name>
    <dbReference type="NCBI Taxonomy" id="652676"/>
    <lineage>
        <taxon>unclassified sequences</taxon>
        <taxon>metagenomes</taxon>
        <taxon>ecological metagenomes</taxon>
    </lineage>
</organism>